<reference evidence="1" key="2">
    <citation type="submission" date="2020-06" db="EMBL/GenBank/DDBJ databases">
        <authorList>
            <person name="Sheffer M."/>
        </authorList>
    </citation>
    <scope>NUCLEOTIDE SEQUENCE</scope>
</reference>
<evidence type="ECO:0008006" key="3">
    <source>
        <dbReference type="Google" id="ProtNLM"/>
    </source>
</evidence>
<dbReference type="AlphaFoldDB" id="A0A8T0F4I4"/>
<sequence length="656" mass="74104">METAKKNRTQQRRLFIKACNEFDAEETNLETSDKIIKLKIIEEKAMLMINSEDNVKEFLFSENVEDDVINKEIDESESYIDCWRLLQLKLQQLSIAGMEEVSSNGETLLGWEWYRSTNRRSHDEENQNSKTTTKTDLDSILEFLQDEVQAEEHIILASQNFGFDTKPNFKSFKEKKVANNKHKYGDTRQIASGADLLTSSKEQRQCIFCHNLHNSTDCLKVRKMPMKGKENLVEKSGCCFLCLKPGHQVRKCYSKVTCLGCGKRYHIILCHDINQRTSFSTGKETAEVDSLPNGDQALANVSKSPSVMLLTLTVFIRGDGRKRKARAIINTASQRSYVLKNTAREIKYKRESWEYLQHSLFGGENTGVCKHDVFTLYLTSCDESYNCHFKVLSQPVICESVPPTIPANHLKELNGYGIHVNDDYDGPIEILIGADEAGKHITGGCKSLSCGLTAMETRLGWTIMRRIPQISSKENGISVANSIVTKFPDPDNAGSLSIHVFCDASKTAYATCIYLRSESKNLTSCQLVQWSNVAPLKAITIPRLELFACSIGTGLVQRVIKDLKLGNIPIFFWTDSSTALCWIKVAKNWTPLYITGYEKLDWRVNPKIGIMYLDPSIRRIYHPEVVPFDSCRRQSAGMVLLGSINHPINGLDLNSP</sequence>
<name>A0A8T0F4I4_ARGBR</name>
<dbReference type="Proteomes" id="UP000807504">
    <property type="component" value="Unassembled WGS sequence"/>
</dbReference>
<dbReference type="InterPro" id="IPR008042">
    <property type="entry name" value="Retrotrans_Pao"/>
</dbReference>
<evidence type="ECO:0000313" key="2">
    <source>
        <dbReference type="Proteomes" id="UP000807504"/>
    </source>
</evidence>
<dbReference type="EMBL" id="JABXBU010000015">
    <property type="protein sequence ID" value="KAF8786067.1"/>
    <property type="molecule type" value="Genomic_DNA"/>
</dbReference>
<accession>A0A8T0F4I4</accession>
<reference evidence="1" key="1">
    <citation type="journal article" date="2020" name="bioRxiv">
        <title>Chromosome-level reference genome of the European wasp spider Argiope bruennichi: a resource for studies on range expansion and evolutionary adaptation.</title>
        <authorList>
            <person name="Sheffer M.M."/>
            <person name="Hoppe A."/>
            <person name="Krehenwinkel H."/>
            <person name="Uhl G."/>
            <person name="Kuss A.W."/>
            <person name="Jensen L."/>
            <person name="Jensen C."/>
            <person name="Gillespie R.G."/>
            <person name="Hoff K.J."/>
            <person name="Prost S."/>
        </authorList>
    </citation>
    <scope>NUCLEOTIDE SEQUENCE</scope>
</reference>
<dbReference type="PANTHER" id="PTHR47331">
    <property type="entry name" value="PHD-TYPE DOMAIN-CONTAINING PROTEIN"/>
    <property type="match status" value="1"/>
</dbReference>
<gene>
    <name evidence="1" type="ORF">HNY73_007832</name>
</gene>
<protein>
    <recommendedName>
        <fullName evidence="3">CCHC-type domain-containing protein</fullName>
    </recommendedName>
</protein>
<evidence type="ECO:0000313" key="1">
    <source>
        <dbReference type="EMBL" id="KAF8786067.1"/>
    </source>
</evidence>
<proteinExistence type="predicted"/>
<dbReference type="PANTHER" id="PTHR47331:SF5">
    <property type="entry name" value="RIBONUCLEASE H"/>
    <property type="match status" value="1"/>
</dbReference>
<organism evidence="1 2">
    <name type="scientific">Argiope bruennichi</name>
    <name type="common">Wasp spider</name>
    <name type="synonym">Aranea bruennichi</name>
    <dbReference type="NCBI Taxonomy" id="94029"/>
    <lineage>
        <taxon>Eukaryota</taxon>
        <taxon>Metazoa</taxon>
        <taxon>Ecdysozoa</taxon>
        <taxon>Arthropoda</taxon>
        <taxon>Chelicerata</taxon>
        <taxon>Arachnida</taxon>
        <taxon>Araneae</taxon>
        <taxon>Araneomorphae</taxon>
        <taxon>Entelegynae</taxon>
        <taxon>Araneoidea</taxon>
        <taxon>Araneidae</taxon>
        <taxon>Argiope</taxon>
    </lineage>
</organism>
<keyword evidence="2" id="KW-1185">Reference proteome</keyword>
<comment type="caution">
    <text evidence="1">The sequence shown here is derived from an EMBL/GenBank/DDBJ whole genome shotgun (WGS) entry which is preliminary data.</text>
</comment>
<dbReference type="Pfam" id="PF05380">
    <property type="entry name" value="Peptidase_A17"/>
    <property type="match status" value="1"/>
</dbReference>